<comment type="pathway">
    <text evidence="3">Pyrimidine metabolism; UMP biosynthesis via de novo pathway.</text>
</comment>
<dbReference type="SMART" id="SM00066">
    <property type="entry name" value="GAL4"/>
    <property type="match status" value="1"/>
</dbReference>
<keyword evidence="11" id="KW-0539">Nucleus</keyword>
<dbReference type="SUPFAM" id="SSF51395">
    <property type="entry name" value="FMN-linked oxidoreductases"/>
    <property type="match status" value="1"/>
</dbReference>
<dbReference type="CDD" id="cd00067">
    <property type="entry name" value="GAL4"/>
    <property type="match status" value="1"/>
</dbReference>
<dbReference type="GO" id="GO:0008270">
    <property type="term" value="F:zinc ion binding"/>
    <property type="evidence" value="ECO:0007669"/>
    <property type="project" value="InterPro"/>
</dbReference>
<comment type="similarity">
    <text evidence="4">Belongs to the dihydroorotate dehydrogenase family. Type 1 subfamily.</text>
</comment>
<dbReference type="PANTHER" id="PTHR48109:SF1">
    <property type="entry name" value="DIHYDROOROTATE DEHYDROGENASE (FUMARATE)"/>
    <property type="match status" value="1"/>
</dbReference>
<evidence type="ECO:0000313" key="14">
    <source>
        <dbReference type="EMBL" id="KDN67749.1"/>
    </source>
</evidence>
<dbReference type="Gene3D" id="4.10.240.10">
    <property type="entry name" value="Zn(2)-C6 fungal-type DNA-binding domain"/>
    <property type="match status" value="1"/>
</dbReference>
<comment type="caution">
    <text evidence="14">The sequence shown here is derived from an EMBL/GenBank/DDBJ whole genome shotgun (WGS) entry which is preliminary data.</text>
</comment>
<keyword evidence="7" id="KW-0285">Flavoprotein</keyword>
<dbReference type="OrthoDB" id="14784at2759"/>
<evidence type="ECO:0000256" key="9">
    <source>
        <dbReference type="ARBA" id="ARBA00022975"/>
    </source>
</evidence>
<comment type="subcellular location">
    <subcellularLocation>
        <location evidence="2">Cytoplasm</location>
    </subcellularLocation>
</comment>
<evidence type="ECO:0000256" key="6">
    <source>
        <dbReference type="ARBA" id="ARBA00022490"/>
    </source>
</evidence>
<feature type="compositionally biased region" description="Polar residues" evidence="12">
    <location>
        <begin position="558"/>
        <end position="576"/>
    </location>
</feature>
<evidence type="ECO:0000256" key="7">
    <source>
        <dbReference type="ARBA" id="ARBA00022630"/>
    </source>
</evidence>
<feature type="region of interest" description="Disordered" evidence="12">
    <location>
        <begin position="392"/>
        <end position="460"/>
    </location>
</feature>
<keyword evidence="6" id="KW-0963">Cytoplasm</keyword>
<keyword evidence="15" id="KW-1185">Reference proteome</keyword>
<gene>
    <name evidence="14" type="ORF">CSUB01_07085</name>
</gene>
<feature type="region of interest" description="Disordered" evidence="12">
    <location>
        <begin position="181"/>
        <end position="200"/>
    </location>
</feature>
<accession>A0A066XJD0</accession>
<evidence type="ECO:0000256" key="3">
    <source>
        <dbReference type="ARBA" id="ARBA00004725"/>
    </source>
</evidence>
<dbReference type="GO" id="GO:0005737">
    <property type="term" value="C:cytoplasm"/>
    <property type="evidence" value="ECO:0007669"/>
    <property type="project" value="UniProtKB-SubCell"/>
</dbReference>
<name>A0A066XJD0_COLSU</name>
<feature type="compositionally biased region" description="Basic residues" evidence="12">
    <location>
        <begin position="396"/>
        <end position="407"/>
    </location>
</feature>
<dbReference type="GO" id="GO:0004152">
    <property type="term" value="F:dihydroorotate dehydrogenase activity"/>
    <property type="evidence" value="ECO:0007669"/>
    <property type="project" value="InterPro"/>
</dbReference>
<evidence type="ECO:0000313" key="15">
    <source>
        <dbReference type="Proteomes" id="UP000027238"/>
    </source>
</evidence>
<dbReference type="SUPFAM" id="SSF57701">
    <property type="entry name" value="Zn2/Cys6 DNA-binding domain"/>
    <property type="match status" value="1"/>
</dbReference>
<dbReference type="Gene3D" id="3.20.20.70">
    <property type="entry name" value="Aldolase class I"/>
    <property type="match status" value="1"/>
</dbReference>
<dbReference type="Pfam" id="PF00172">
    <property type="entry name" value="Zn_clus"/>
    <property type="match status" value="1"/>
</dbReference>
<evidence type="ECO:0000256" key="5">
    <source>
        <dbReference type="ARBA" id="ARBA00021374"/>
    </source>
</evidence>
<evidence type="ECO:0000256" key="12">
    <source>
        <dbReference type="SAM" id="MobiDB-lite"/>
    </source>
</evidence>
<comment type="cofactor">
    <cofactor evidence="1">
        <name>FMN</name>
        <dbReference type="ChEBI" id="CHEBI:58210"/>
    </cofactor>
</comment>
<dbReference type="Pfam" id="PF01180">
    <property type="entry name" value="DHO_dh"/>
    <property type="match status" value="1"/>
</dbReference>
<evidence type="ECO:0000256" key="4">
    <source>
        <dbReference type="ARBA" id="ARBA00008008"/>
    </source>
</evidence>
<dbReference type="eggNOG" id="KOG1436">
    <property type="taxonomic scope" value="Eukaryota"/>
</dbReference>
<dbReference type="GO" id="GO:0006207">
    <property type="term" value="P:'de novo' pyrimidine nucleobase biosynthetic process"/>
    <property type="evidence" value="ECO:0007669"/>
    <property type="project" value="TreeGrafter"/>
</dbReference>
<dbReference type="EMBL" id="JMSE01000780">
    <property type="protein sequence ID" value="KDN67749.1"/>
    <property type="molecule type" value="Genomic_DNA"/>
</dbReference>
<evidence type="ECO:0000256" key="10">
    <source>
        <dbReference type="ARBA" id="ARBA00023002"/>
    </source>
</evidence>
<keyword evidence="8" id="KW-0288">FMN</keyword>
<keyword evidence="9" id="KW-0665">Pyrimidine biosynthesis</keyword>
<feature type="domain" description="Zn(2)-C6 fungal-type" evidence="13">
    <location>
        <begin position="34"/>
        <end position="68"/>
    </location>
</feature>
<dbReference type="GO" id="GO:0000981">
    <property type="term" value="F:DNA-binding transcription factor activity, RNA polymerase II-specific"/>
    <property type="evidence" value="ECO:0007669"/>
    <property type="project" value="InterPro"/>
</dbReference>
<evidence type="ECO:0000256" key="2">
    <source>
        <dbReference type="ARBA" id="ARBA00004496"/>
    </source>
</evidence>
<dbReference type="InterPro" id="IPR036864">
    <property type="entry name" value="Zn2-C6_fun-type_DNA-bd_sf"/>
</dbReference>
<evidence type="ECO:0000259" key="13">
    <source>
        <dbReference type="PROSITE" id="PS50048"/>
    </source>
</evidence>
<dbReference type="InterPro" id="IPR033886">
    <property type="entry name" value="DHOD_1A"/>
</dbReference>
<feature type="region of interest" description="Disordered" evidence="12">
    <location>
        <begin position="558"/>
        <end position="583"/>
    </location>
</feature>
<dbReference type="InterPro" id="IPR005720">
    <property type="entry name" value="Dihydroorotate_DH_cat"/>
</dbReference>
<evidence type="ECO:0000256" key="8">
    <source>
        <dbReference type="ARBA" id="ARBA00022643"/>
    </source>
</evidence>
<dbReference type="HOGENOM" id="CLU_338312_0_0_1"/>
<evidence type="ECO:0000256" key="1">
    <source>
        <dbReference type="ARBA" id="ARBA00001917"/>
    </source>
</evidence>
<dbReference type="AlphaFoldDB" id="A0A066XJD0"/>
<keyword evidence="10" id="KW-0560">Oxidoreductase</keyword>
<organism evidence="14 15">
    <name type="scientific">Colletotrichum sublineola</name>
    <name type="common">Sorghum anthracnose fungus</name>
    <dbReference type="NCBI Taxonomy" id="1173701"/>
    <lineage>
        <taxon>Eukaryota</taxon>
        <taxon>Fungi</taxon>
        <taxon>Dikarya</taxon>
        <taxon>Ascomycota</taxon>
        <taxon>Pezizomycotina</taxon>
        <taxon>Sordariomycetes</taxon>
        <taxon>Hypocreomycetidae</taxon>
        <taxon>Glomerellales</taxon>
        <taxon>Glomerellaceae</taxon>
        <taxon>Colletotrichum</taxon>
        <taxon>Colletotrichum graminicola species complex</taxon>
    </lineage>
</organism>
<reference evidence="15" key="1">
    <citation type="journal article" date="2014" name="Genome Announc.">
        <title>Draft genome sequence of Colletotrichum sublineola, a destructive pathogen of cultivated sorghum.</title>
        <authorList>
            <person name="Baroncelli R."/>
            <person name="Sanz-Martin J.M."/>
            <person name="Rech G.E."/>
            <person name="Sukno S.A."/>
            <person name="Thon M.R."/>
        </authorList>
    </citation>
    <scope>NUCLEOTIDE SEQUENCE [LARGE SCALE GENOMIC DNA]</scope>
    <source>
        <strain evidence="15">TX430BB</strain>
    </source>
</reference>
<proteinExistence type="inferred from homology"/>
<evidence type="ECO:0000256" key="11">
    <source>
        <dbReference type="ARBA" id="ARBA00023242"/>
    </source>
</evidence>
<dbReference type="PROSITE" id="PS00463">
    <property type="entry name" value="ZN2_CY6_FUNGAL_1"/>
    <property type="match status" value="1"/>
</dbReference>
<dbReference type="CDD" id="cd04741">
    <property type="entry name" value="DHOD_1A_like"/>
    <property type="match status" value="1"/>
</dbReference>
<sequence length="841" mass="89502">MDRSPSIAEPTDSFRRTTTAMQQTQQRALATRTACDRCRERKLRCLRPQGQSDGACARCARAGASCVTGAPRPLGRSRHVDRRGSARQRRLRTNAVVCALGLGFPSDDDTDMTALSGLVGVSDAGAFSMELGADFLELYGGGGGGDQPASSKSLSALPGTNNPSFCVEPVPLLHSLPGDGALDPVNRLPPEQPSPGPSSNALARLARFSQCIAHQLSRMDTFVMGIPSPALLGSCVGGVTDLQANPILQALESAADLAAIIRQVTSPVQDHGSYTTPPSFNVHRLLSGLHDVLGFFENLPGFAHISGLPSIKGDLYIKIMTQVVQHNLGGVERALGIPADLRLSARRTSSKGLLSHVDSLELFQSIMGQTCSPSEKSGRALVTSMRINIGIMHDRTQRRKGRTKRPRLPSSDLVGHLILSKPPPAFNLRQPPGSSRRHPTSSPPLSGSSHSYLTHSHDTPEITYSYTNPQPGILTVAPLNADNPFPLPRLVYTNIMDTPPPPELKISPPLLNSANPWCTTFEDLERLHASPHTGAITTRTSLVGGFAHNDASNQYAFFNPSTAEPSRAPNASTQRSPPGIGAGDVASLNNLGYSPLPLETYLDFIGRLPDRMIEGQRHRKLVIVSVTGSPAEIAECYRLIARFSRTTPHPLAMEVNLSCPNIAAAAPPASDRAQLLAYLAALPRDLEIPVGLKTPPYTHIAHYAELISALRQDATIVSPNSILKVPSKISFITAVNTLGSCLLLEGAGEGKWNPRLPGSGLGGMAGTPLHPLALGNVKTITDLVSREPELVHIKVIGVGGVSDADGLRRMKSVGAYAVGVGTALGREGVEVFEKIASQLHK</sequence>
<dbReference type="PROSITE" id="PS50048">
    <property type="entry name" value="ZN2_CY6_FUNGAL_2"/>
    <property type="match status" value="1"/>
</dbReference>
<dbReference type="InterPro" id="IPR050074">
    <property type="entry name" value="DHO_dehydrogenase"/>
</dbReference>
<dbReference type="GO" id="GO:0006221">
    <property type="term" value="P:pyrimidine nucleotide biosynthetic process"/>
    <property type="evidence" value="ECO:0007669"/>
    <property type="project" value="UniProtKB-KW"/>
</dbReference>
<dbReference type="InterPro" id="IPR013785">
    <property type="entry name" value="Aldolase_TIM"/>
</dbReference>
<dbReference type="Gene3D" id="2.30.26.10">
    <property type="entry name" value="Dihydroorotate Dehydrogenase A, chain A, domain 2"/>
    <property type="match status" value="1"/>
</dbReference>
<dbReference type="Proteomes" id="UP000027238">
    <property type="component" value="Unassembled WGS sequence"/>
</dbReference>
<protein>
    <recommendedName>
        <fullName evidence="5">Dihydroorotate dehydrogenase (fumarate)</fullName>
    </recommendedName>
</protein>
<dbReference type="InterPro" id="IPR001138">
    <property type="entry name" value="Zn2Cys6_DnaBD"/>
</dbReference>
<dbReference type="InterPro" id="IPR023359">
    <property type="entry name" value="Dihydro_DH_chainA_dom2"/>
</dbReference>
<dbReference type="STRING" id="1173701.A0A066XJD0"/>
<dbReference type="PANTHER" id="PTHR48109">
    <property type="entry name" value="DIHYDROOROTATE DEHYDROGENASE (QUINONE), MITOCHONDRIAL-RELATED"/>
    <property type="match status" value="1"/>
</dbReference>